<evidence type="ECO:0000313" key="3">
    <source>
        <dbReference type="Proteomes" id="UP001597375"/>
    </source>
</evidence>
<name>A0ABW5DBJ6_9BACT</name>
<dbReference type="EMBL" id="JBHUIT010000034">
    <property type="protein sequence ID" value="MFD2257990.1"/>
    <property type="molecule type" value="Genomic_DNA"/>
</dbReference>
<dbReference type="RefSeq" id="WP_386821421.1">
    <property type="nucleotide sequence ID" value="NZ_JBHUIT010000034.1"/>
</dbReference>
<feature type="transmembrane region" description="Helical" evidence="1">
    <location>
        <begin position="55"/>
        <end position="74"/>
    </location>
</feature>
<feature type="transmembrane region" description="Helical" evidence="1">
    <location>
        <begin position="12"/>
        <end position="35"/>
    </location>
</feature>
<organism evidence="2 3">
    <name type="scientific">Luteolibacter algae</name>
    <dbReference type="NCBI Taxonomy" id="454151"/>
    <lineage>
        <taxon>Bacteria</taxon>
        <taxon>Pseudomonadati</taxon>
        <taxon>Verrucomicrobiota</taxon>
        <taxon>Verrucomicrobiia</taxon>
        <taxon>Verrucomicrobiales</taxon>
        <taxon>Verrucomicrobiaceae</taxon>
        <taxon>Luteolibacter</taxon>
    </lineage>
</organism>
<comment type="caution">
    <text evidence="2">The sequence shown here is derived from an EMBL/GenBank/DDBJ whole genome shotgun (WGS) entry which is preliminary data.</text>
</comment>
<proteinExistence type="predicted"/>
<evidence type="ECO:0008006" key="4">
    <source>
        <dbReference type="Google" id="ProtNLM"/>
    </source>
</evidence>
<dbReference type="Proteomes" id="UP001597375">
    <property type="component" value="Unassembled WGS sequence"/>
</dbReference>
<evidence type="ECO:0000256" key="1">
    <source>
        <dbReference type="SAM" id="Phobius"/>
    </source>
</evidence>
<keyword evidence="1" id="KW-0472">Membrane</keyword>
<accession>A0ABW5DBJ6</accession>
<gene>
    <name evidence="2" type="ORF">ACFSSA_15020</name>
</gene>
<keyword evidence="1" id="KW-1133">Transmembrane helix</keyword>
<evidence type="ECO:0000313" key="2">
    <source>
        <dbReference type="EMBL" id="MFD2257990.1"/>
    </source>
</evidence>
<protein>
    <recommendedName>
        <fullName evidence="4">DUF1206 domain-containing protein</fullName>
    </recommendedName>
</protein>
<keyword evidence="1" id="KW-0812">Transmembrane</keyword>
<reference evidence="3" key="1">
    <citation type="journal article" date="2019" name="Int. J. Syst. Evol. Microbiol.">
        <title>The Global Catalogue of Microorganisms (GCM) 10K type strain sequencing project: providing services to taxonomists for standard genome sequencing and annotation.</title>
        <authorList>
            <consortium name="The Broad Institute Genomics Platform"/>
            <consortium name="The Broad Institute Genome Sequencing Center for Infectious Disease"/>
            <person name="Wu L."/>
            <person name="Ma J."/>
        </authorList>
    </citation>
    <scope>NUCLEOTIDE SEQUENCE [LARGE SCALE GENOMIC DNA]</scope>
    <source>
        <strain evidence="3">CGMCC 4.7106</strain>
    </source>
</reference>
<sequence>MKNGITKEELAWMVTRVVGVIFLWLAVETGGKLLAVHFSSQWAGVSIPSEMAANASRALMFSLTVYTVLGLYLLKYGAFFVGLISRGGGGCTREN</sequence>
<keyword evidence="3" id="KW-1185">Reference proteome</keyword>